<feature type="compositionally biased region" description="Basic and acidic residues" evidence="4">
    <location>
        <begin position="433"/>
        <end position="444"/>
    </location>
</feature>
<keyword evidence="6" id="KW-0614">Plasmid</keyword>
<dbReference type="InterPro" id="IPR029052">
    <property type="entry name" value="Metallo-depent_PP-like"/>
</dbReference>
<accession>A0A5N5U5G9</accession>
<dbReference type="CDD" id="cd00840">
    <property type="entry name" value="MPP_Mre11_N"/>
    <property type="match status" value="1"/>
</dbReference>
<keyword evidence="2" id="KW-0378">Hydrolase</keyword>
<organism evidence="6 7">
    <name type="scientific">Halosegnis rubeus</name>
    <dbReference type="NCBI Taxonomy" id="2212850"/>
    <lineage>
        <taxon>Archaea</taxon>
        <taxon>Methanobacteriati</taxon>
        <taxon>Methanobacteriota</taxon>
        <taxon>Stenosarchaea group</taxon>
        <taxon>Halobacteria</taxon>
        <taxon>Halobacteriales</taxon>
        <taxon>Natronomonadaceae</taxon>
        <taxon>Halosegnis</taxon>
    </lineage>
</organism>
<evidence type="ECO:0000256" key="4">
    <source>
        <dbReference type="SAM" id="MobiDB-lite"/>
    </source>
</evidence>
<comment type="caution">
    <text evidence="6">The sequence shown here is derived from an EMBL/GenBank/DDBJ whole genome shotgun (WGS) entry which is preliminary data.</text>
</comment>
<dbReference type="InterPro" id="IPR050535">
    <property type="entry name" value="DNA_Repair-Maintenance_Comp"/>
</dbReference>
<evidence type="ECO:0000259" key="5">
    <source>
        <dbReference type="Pfam" id="PF00149"/>
    </source>
</evidence>
<name>A0A5N5U5G9_9EURY</name>
<dbReference type="Pfam" id="PF00149">
    <property type="entry name" value="Metallophos"/>
    <property type="match status" value="1"/>
</dbReference>
<dbReference type="PANTHER" id="PTHR30337:SF0">
    <property type="entry name" value="NUCLEASE SBCCD SUBUNIT D"/>
    <property type="match status" value="1"/>
</dbReference>
<feature type="region of interest" description="Disordered" evidence="4">
    <location>
        <begin position="433"/>
        <end position="471"/>
    </location>
</feature>
<sequence>MAVQMAYLLHTSDTHLGFRQYHLDDRRQDFADAFSEVITSAIEHDVDAVVHAGDLFHTSRPGITPLQTLLTELQRLQRADIPFLLIVGNHERTHDRNWVELLVEVDLATRLDAEGTRIDDTTIYGLDYVPPGQRDRLDYQFDAPQTDSAILVGHGLFKPFGHGDWSTQRILAESPVDFDLMLVGDDHGADYRLVSRNISDVDSDRGSANSKTDTNSEQGAATSSSRERIPISYAGSTERTKADQRDPRTYSLVTVPADGDVDAQEHIDRRVIESAREFVYVDVPLERGDGIETVERTIREEIDTLDRAVLKVTLMAAEDDPPVPEPIDASDDTAEQAVQERIPVGPIENLGTELGALVTRVSDRRDLLEDEREYQAVEFADVDAAVEERRQDIVVTEAADQLLEMAMNTDQFIDSGMADTAQETVTALLERESPEAFHVDKTDAPDDAIESGPADYASGTTSRAAGDSDDVGNEELLEEALEELND</sequence>
<gene>
    <name evidence="6" type="ORF">DMP03_12285</name>
</gene>
<evidence type="ECO:0000256" key="3">
    <source>
        <dbReference type="ARBA" id="ARBA00022839"/>
    </source>
</evidence>
<reference evidence="6 7" key="1">
    <citation type="submission" date="2019-10" db="EMBL/GenBank/DDBJ databases">
        <title>Unraveling microbial dark matter from salterns through culturing: the case of the genus Halosegnis.</title>
        <authorList>
            <person name="Duran-Viseras A."/>
            <person name="Andrei A.-S."/>
            <person name="Vera-Gargallo B."/>
            <person name="Ghai R."/>
            <person name="Sanchez-Porro C."/>
            <person name="Ventosa A."/>
        </authorList>
    </citation>
    <scope>NUCLEOTIDE SEQUENCE [LARGE SCALE GENOMIC DNA]</scope>
    <source>
        <strain evidence="6 7">F17-44</strain>
        <plasmid evidence="6">unnamed2</plasmid>
    </source>
</reference>
<feature type="compositionally biased region" description="Polar residues" evidence="4">
    <location>
        <begin position="200"/>
        <end position="224"/>
    </location>
</feature>
<evidence type="ECO:0000256" key="1">
    <source>
        <dbReference type="ARBA" id="ARBA00022722"/>
    </source>
</evidence>
<keyword evidence="1" id="KW-0540">Nuclease</keyword>
<dbReference type="Proteomes" id="UP000326302">
    <property type="component" value="Unassembled WGS sequence"/>
</dbReference>
<evidence type="ECO:0000313" key="7">
    <source>
        <dbReference type="Proteomes" id="UP000326302"/>
    </source>
</evidence>
<evidence type="ECO:0000256" key="2">
    <source>
        <dbReference type="ARBA" id="ARBA00022801"/>
    </source>
</evidence>
<feature type="region of interest" description="Disordered" evidence="4">
    <location>
        <begin position="200"/>
        <end position="248"/>
    </location>
</feature>
<geneLocation type="plasmid" evidence="6">
    <name>unnamed2</name>
</geneLocation>
<protein>
    <recommendedName>
        <fullName evidence="5">Calcineurin-like phosphoesterase domain-containing protein</fullName>
    </recommendedName>
</protein>
<keyword evidence="3" id="KW-0269">Exonuclease</keyword>
<dbReference type="InterPro" id="IPR004843">
    <property type="entry name" value="Calcineurin-like_PHP"/>
</dbReference>
<feature type="compositionally biased region" description="Basic and acidic residues" evidence="4">
    <location>
        <begin position="238"/>
        <end position="248"/>
    </location>
</feature>
<dbReference type="AlphaFoldDB" id="A0A5N5U5G9"/>
<dbReference type="Gene3D" id="3.60.21.10">
    <property type="match status" value="1"/>
</dbReference>
<proteinExistence type="predicted"/>
<evidence type="ECO:0000313" key="6">
    <source>
        <dbReference type="EMBL" id="KAB7513171.1"/>
    </source>
</evidence>
<feature type="domain" description="Calcineurin-like phosphoesterase" evidence="5">
    <location>
        <begin position="8"/>
        <end position="187"/>
    </location>
</feature>
<dbReference type="GO" id="GO:0004527">
    <property type="term" value="F:exonuclease activity"/>
    <property type="evidence" value="ECO:0007669"/>
    <property type="project" value="UniProtKB-KW"/>
</dbReference>
<dbReference type="InterPro" id="IPR041796">
    <property type="entry name" value="Mre11_N"/>
</dbReference>
<dbReference type="PANTHER" id="PTHR30337">
    <property type="entry name" value="COMPONENT OF ATP-DEPENDENT DSDNA EXONUCLEASE"/>
    <property type="match status" value="1"/>
</dbReference>
<dbReference type="SUPFAM" id="SSF56300">
    <property type="entry name" value="Metallo-dependent phosphatases"/>
    <property type="match status" value="1"/>
</dbReference>
<dbReference type="EMBL" id="QJOW01000006">
    <property type="protein sequence ID" value="KAB7513171.1"/>
    <property type="molecule type" value="Genomic_DNA"/>
</dbReference>